<organism evidence="2 3">
    <name type="scientific">Acropora cervicornis</name>
    <name type="common">Staghorn coral</name>
    <dbReference type="NCBI Taxonomy" id="6130"/>
    <lineage>
        <taxon>Eukaryota</taxon>
        <taxon>Metazoa</taxon>
        <taxon>Cnidaria</taxon>
        <taxon>Anthozoa</taxon>
        <taxon>Hexacorallia</taxon>
        <taxon>Scleractinia</taxon>
        <taxon>Astrocoeniina</taxon>
        <taxon>Acroporidae</taxon>
        <taxon>Acropora</taxon>
    </lineage>
</organism>
<accession>A0AAD9PUT7</accession>
<reference evidence="2" key="1">
    <citation type="journal article" date="2023" name="G3 (Bethesda)">
        <title>Whole genome assembly and annotation of the endangered Caribbean coral Acropora cervicornis.</title>
        <authorList>
            <person name="Selwyn J.D."/>
            <person name="Vollmer S.V."/>
        </authorList>
    </citation>
    <scope>NUCLEOTIDE SEQUENCE</scope>
    <source>
        <strain evidence="2">K2</strain>
    </source>
</reference>
<keyword evidence="1" id="KW-0175">Coiled coil</keyword>
<dbReference type="Proteomes" id="UP001249851">
    <property type="component" value="Unassembled WGS sequence"/>
</dbReference>
<feature type="coiled-coil region" evidence="1">
    <location>
        <begin position="67"/>
        <end position="94"/>
    </location>
</feature>
<comment type="caution">
    <text evidence="2">The sequence shown here is derived from an EMBL/GenBank/DDBJ whole genome shotgun (WGS) entry which is preliminary data.</text>
</comment>
<dbReference type="PANTHER" id="PTHR14165:SF16">
    <property type="entry name" value="MAJOR VAULT PROTEIN"/>
    <property type="match status" value="1"/>
</dbReference>
<gene>
    <name evidence="2" type="ORF">P5673_030034</name>
</gene>
<reference evidence="2" key="2">
    <citation type="journal article" date="2023" name="Science">
        <title>Genomic signatures of disease resistance in endangered staghorn corals.</title>
        <authorList>
            <person name="Vollmer S.V."/>
            <person name="Selwyn J.D."/>
            <person name="Despard B.A."/>
            <person name="Roesel C.L."/>
        </authorList>
    </citation>
    <scope>NUCLEOTIDE SEQUENCE</scope>
    <source>
        <strain evidence="2">K2</strain>
    </source>
</reference>
<evidence type="ECO:0000313" key="3">
    <source>
        <dbReference type="Proteomes" id="UP001249851"/>
    </source>
</evidence>
<evidence type="ECO:0000313" key="2">
    <source>
        <dbReference type="EMBL" id="KAK2549491.1"/>
    </source>
</evidence>
<dbReference type="AlphaFoldDB" id="A0AAD9PUT7"/>
<proteinExistence type="predicted"/>
<evidence type="ECO:0000256" key="1">
    <source>
        <dbReference type="SAM" id="Coils"/>
    </source>
</evidence>
<dbReference type="InterPro" id="IPR039059">
    <property type="entry name" value="MVP"/>
</dbReference>
<dbReference type="PANTHER" id="PTHR14165">
    <property type="entry name" value="MAJOR VAULT PROTEIN"/>
    <property type="match status" value="1"/>
</dbReference>
<keyword evidence="3" id="KW-1185">Reference proteome</keyword>
<dbReference type="EMBL" id="JARQWQ010000125">
    <property type="protein sequence ID" value="KAK2549491.1"/>
    <property type="molecule type" value="Genomic_DNA"/>
</dbReference>
<dbReference type="GO" id="GO:0005737">
    <property type="term" value="C:cytoplasm"/>
    <property type="evidence" value="ECO:0007669"/>
    <property type="project" value="TreeGrafter"/>
</dbReference>
<dbReference type="GO" id="GO:0005634">
    <property type="term" value="C:nucleus"/>
    <property type="evidence" value="ECO:0007669"/>
    <property type="project" value="TreeGrafter"/>
</dbReference>
<dbReference type="Gene3D" id="6.10.250.720">
    <property type="match status" value="1"/>
</dbReference>
<name>A0AAD9PUT7_ACRCE</name>
<protein>
    <submittedName>
        <fullName evidence="2">Major vault protein</fullName>
    </submittedName>
</protein>
<sequence length="128" mass="14050">MSESLSKSVQMAIEISTKSIERAAEHEAKRTEQMAKGLIERQKLTNEKEAESARVNLFELKAVTAAVESSGQRKAEAQAEAANIELNAELLSQEMVGGSLIFRARVAKKTMMDQTYLSLLNIAPSPQI</sequence>